<evidence type="ECO:0000313" key="3">
    <source>
        <dbReference type="Proteomes" id="UP000002008"/>
    </source>
</evidence>
<dbReference type="Proteomes" id="UP000002008">
    <property type="component" value="Chromosome"/>
</dbReference>
<reference evidence="3" key="1">
    <citation type="journal article" date="2011" name="BMC Genomics">
        <title>Complete genome sequence of the filamentous anoxygenic phototrophic bacterium Chloroflexus aurantiacus.</title>
        <authorList>
            <person name="Tang K.H."/>
            <person name="Barry K."/>
            <person name="Chertkov O."/>
            <person name="Dalin E."/>
            <person name="Han C.S."/>
            <person name="Hauser L.J."/>
            <person name="Honchak B.M."/>
            <person name="Karbach L.E."/>
            <person name="Land M.L."/>
            <person name="Lapidus A."/>
            <person name="Larimer F.W."/>
            <person name="Mikhailova N."/>
            <person name="Pitluck S."/>
            <person name="Pierson B.K."/>
            <person name="Blankenship R.E."/>
        </authorList>
    </citation>
    <scope>NUCLEOTIDE SEQUENCE [LARGE SCALE GENOMIC DNA]</scope>
    <source>
        <strain evidence="3">ATCC 29366 / DSM 635 / J-10-fl</strain>
    </source>
</reference>
<dbReference type="InterPro" id="IPR011051">
    <property type="entry name" value="RmlC_Cupin_sf"/>
</dbReference>
<name>A9WD09_CHLAA</name>
<dbReference type="AlphaFoldDB" id="A9WD09"/>
<dbReference type="RefSeq" id="WP_012256234.1">
    <property type="nucleotide sequence ID" value="NC_010175.1"/>
</dbReference>
<dbReference type="HOGENOM" id="CLU_141446_1_2_0"/>
<accession>A9WD09</accession>
<sequence length="106" mass="11655">MNPATVRHVLEQISIPDDSTISRTIYQDDQIKAVLFGFAAGQELSEHTAATPAIMHFVQGEARVTLGQEVVEAKPGTWVHMPAHLPHSIQAHTPVIMLLLLLRGTR</sequence>
<dbReference type="CDD" id="cd02230">
    <property type="entry name" value="cupin_HP0902-like"/>
    <property type="match status" value="1"/>
</dbReference>
<dbReference type="Gene3D" id="2.60.120.10">
    <property type="entry name" value="Jelly Rolls"/>
    <property type="match status" value="1"/>
</dbReference>
<dbReference type="PANTHER" id="PTHR37694:SF1">
    <property type="entry name" value="SLR8022 PROTEIN"/>
    <property type="match status" value="1"/>
</dbReference>
<proteinExistence type="predicted"/>
<dbReference type="SUPFAM" id="SSF51182">
    <property type="entry name" value="RmlC-like cupins"/>
    <property type="match status" value="1"/>
</dbReference>
<dbReference type="STRING" id="324602.Caur_0327"/>
<dbReference type="EnsemblBacteria" id="ABY33578">
    <property type="protein sequence ID" value="ABY33578"/>
    <property type="gene ID" value="Caur_0327"/>
</dbReference>
<evidence type="ECO:0000313" key="2">
    <source>
        <dbReference type="EMBL" id="ABY33578.1"/>
    </source>
</evidence>
<dbReference type="EMBL" id="CP000909">
    <property type="protein sequence ID" value="ABY33578.1"/>
    <property type="molecule type" value="Genomic_DNA"/>
</dbReference>
<dbReference type="PATRIC" id="fig|324602.8.peg.378"/>
<evidence type="ECO:0000259" key="1">
    <source>
        <dbReference type="Pfam" id="PF07883"/>
    </source>
</evidence>
<gene>
    <name evidence="2" type="ordered locus">Caur_0327</name>
</gene>
<dbReference type="InParanoid" id="A9WD09"/>
<keyword evidence="3" id="KW-1185">Reference proteome</keyword>
<dbReference type="InterPro" id="IPR013096">
    <property type="entry name" value="Cupin_2"/>
</dbReference>
<protein>
    <submittedName>
        <fullName evidence="2">Cupin 2 conserved barrel domain protein</fullName>
    </submittedName>
</protein>
<dbReference type="KEGG" id="cau:Caur_0327"/>
<dbReference type="Pfam" id="PF07883">
    <property type="entry name" value="Cupin_2"/>
    <property type="match status" value="1"/>
</dbReference>
<dbReference type="PANTHER" id="PTHR37694">
    <property type="entry name" value="SLR8022 PROTEIN"/>
    <property type="match status" value="1"/>
</dbReference>
<organism evidence="2 3">
    <name type="scientific">Chloroflexus aurantiacus (strain ATCC 29366 / DSM 635 / J-10-fl)</name>
    <dbReference type="NCBI Taxonomy" id="324602"/>
    <lineage>
        <taxon>Bacteria</taxon>
        <taxon>Bacillati</taxon>
        <taxon>Chloroflexota</taxon>
        <taxon>Chloroflexia</taxon>
        <taxon>Chloroflexales</taxon>
        <taxon>Chloroflexineae</taxon>
        <taxon>Chloroflexaceae</taxon>
        <taxon>Chloroflexus</taxon>
    </lineage>
</organism>
<feature type="domain" description="Cupin type-2" evidence="1">
    <location>
        <begin position="36"/>
        <end position="98"/>
    </location>
</feature>
<dbReference type="eggNOG" id="COG1917">
    <property type="taxonomic scope" value="Bacteria"/>
</dbReference>
<dbReference type="InterPro" id="IPR014710">
    <property type="entry name" value="RmlC-like_jellyroll"/>
</dbReference>